<evidence type="ECO:0000313" key="7">
    <source>
        <dbReference type="EMBL" id="OGG02162.1"/>
    </source>
</evidence>
<dbReference type="Gene3D" id="1.20.272.10">
    <property type="match status" value="1"/>
</dbReference>
<dbReference type="GO" id="GO:0017116">
    <property type="term" value="F:single-stranded DNA helicase activity"/>
    <property type="evidence" value="ECO:0007669"/>
    <property type="project" value="TreeGrafter"/>
</dbReference>
<dbReference type="Pfam" id="PF05496">
    <property type="entry name" value="RuvB_N"/>
    <property type="match status" value="1"/>
</dbReference>
<comment type="caution">
    <text evidence="7">The sequence shown here is derived from an EMBL/GenBank/DDBJ whole genome shotgun (WGS) entry which is preliminary data.</text>
</comment>
<evidence type="ECO:0000313" key="8">
    <source>
        <dbReference type="Proteomes" id="UP000176665"/>
    </source>
</evidence>
<dbReference type="GO" id="GO:0006261">
    <property type="term" value="P:DNA-templated DNA replication"/>
    <property type="evidence" value="ECO:0007669"/>
    <property type="project" value="TreeGrafter"/>
</dbReference>
<dbReference type="CDD" id="cd00009">
    <property type="entry name" value="AAA"/>
    <property type="match status" value="1"/>
</dbReference>
<evidence type="ECO:0000256" key="1">
    <source>
        <dbReference type="ARBA" id="ARBA00002393"/>
    </source>
</evidence>
<dbReference type="Pfam" id="PF16193">
    <property type="entry name" value="AAA_assoc_2"/>
    <property type="match status" value="1"/>
</dbReference>
<dbReference type="SMART" id="SM00382">
    <property type="entry name" value="AAA"/>
    <property type="match status" value="1"/>
</dbReference>
<dbReference type="Gene3D" id="1.10.8.60">
    <property type="match status" value="1"/>
</dbReference>
<protein>
    <recommendedName>
        <fullName evidence="6">AAA+ ATPase domain-containing protein</fullName>
    </recommendedName>
</protein>
<evidence type="ECO:0000256" key="3">
    <source>
        <dbReference type="ARBA" id="ARBA00022705"/>
    </source>
</evidence>
<dbReference type="PANTHER" id="PTHR13779:SF7">
    <property type="entry name" value="ATPASE WRNIP1"/>
    <property type="match status" value="1"/>
</dbReference>
<dbReference type="GO" id="GO:0003677">
    <property type="term" value="F:DNA binding"/>
    <property type="evidence" value="ECO:0007669"/>
    <property type="project" value="InterPro"/>
</dbReference>
<dbReference type="Gene3D" id="1.10.3710.10">
    <property type="entry name" value="DNA polymerase III clamp loader subunits, C-terminal domain"/>
    <property type="match status" value="1"/>
</dbReference>
<dbReference type="InterPro" id="IPR008824">
    <property type="entry name" value="RuvB-like_N"/>
</dbReference>
<name>A0A1F5YQI8_9BACT</name>
<dbReference type="GO" id="GO:0008047">
    <property type="term" value="F:enzyme activator activity"/>
    <property type="evidence" value="ECO:0007669"/>
    <property type="project" value="TreeGrafter"/>
</dbReference>
<dbReference type="STRING" id="1798371.A2W14_06555"/>
<evidence type="ECO:0000256" key="4">
    <source>
        <dbReference type="ARBA" id="ARBA00022741"/>
    </source>
</evidence>
<dbReference type="CDD" id="cd18139">
    <property type="entry name" value="HLD_clamp_RarA"/>
    <property type="match status" value="1"/>
</dbReference>
<dbReference type="GO" id="GO:0009378">
    <property type="term" value="F:four-way junction helicase activity"/>
    <property type="evidence" value="ECO:0007669"/>
    <property type="project" value="InterPro"/>
</dbReference>
<dbReference type="EMBL" id="MFJA01000073">
    <property type="protein sequence ID" value="OGG02162.1"/>
    <property type="molecule type" value="Genomic_DNA"/>
</dbReference>
<comment type="similarity">
    <text evidence="2">Belongs to the AAA ATPase family. RarA/MGS1/WRNIP1 subfamily.</text>
</comment>
<dbReference type="InterPro" id="IPR003593">
    <property type="entry name" value="AAA+_ATPase"/>
</dbReference>
<sequence length="400" mass="44848">MNLAFRLRPKNLKEFVGQEHLVGQGKILRQVVSTGNLFSLIFWGPPGSGKTTLANILALSTKSDFHKMSAVESGKEELRTVIEKAKVNKTYGQKTILFVDEIHRWNKAQQDALLPYVENGLIILFGATSENPSFEVISPLLSRCRVFVLNGLDYQELNKILDRAITDKKDGLGIYNKTIGNKEKELLIRLSGGDARIMLNALEMAVLSYKEKKITAETIKEVFQTRSAGLYDKKADEHYNIISAYIKSLRGSDTDAALYYLVRMLENGEDPKFIARRMIILASEDIGLSDRGALIQANACFEAVTKVGMPEAQLILAHITVYLAKAKKSRAVVNALGRAKKALYEFPNEPVPLHLRNAPTKLMKKLDYAKNYIWSEDYVGPAGNQSFLPEKLKGKKFFDE</sequence>
<reference evidence="7 8" key="1">
    <citation type="journal article" date="2016" name="Nat. Commun.">
        <title>Thousands of microbial genomes shed light on interconnected biogeochemical processes in an aquifer system.</title>
        <authorList>
            <person name="Anantharaman K."/>
            <person name="Brown C.T."/>
            <person name="Hug L.A."/>
            <person name="Sharon I."/>
            <person name="Castelle C.J."/>
            <person name="Probst A.J."/>
            <person name="Thomas B.C."/>
            <person name="Singh A."/>
            <person name="Wilkins M.J."/>
            <person name="Karaoz U."/>
            <person name="Brodie E.L."/>
            <person name="Williams K.H."/>
            <person name="Hubbard S.S."/>
            <person name="Banfield J.F."/>
        </authorList>
    </citation>
    <scope>NUCLEOTIDE SEQUENCE [LARGE SCALE GENOMIC DNA]</scope>
</reference>
<dbReference type="PANTHER" id="PTHR13779">
    <property type="entry name" value="WERNER HELICASE-INTERACTING PROTEIN 1 FAMILY MEMBER"/>
    <property type="match status" value="1"/>
</dbReference>
<evidence type="ECO:0000256" key="5">
    <source>
        <dbReference type="ARBA" id="ARBA00022840"/>
    </source>
</evidence>
<dbReference type="InterPro" id="IPR027417">
    <property type="entry name" value="P-loop_NTPase"/>
</dbReference>
<accession>A0A1F5YQI8</accession>
<proteinExistence type="inferred from homology"/>
<dbReference type="FunFam" id="3.40.50.300:FF:000137">
    <property type="entry name" value="Replication-associated recombination protein A"/>
    <property type="match status" value="1"/>
</dbReference>
<dbReference type="GO" id="GO:0005524">
    <property type="term" value="F:ATP binding"/>
    <property type="evidence" value="ECO:0007669"/>
    <property type="project" value="UniProtKB-KW"/>
</dbReference>
<dbReference type="InterPro" id="IPR008921">
    <property type="entry name" value="DNA_pol3_clamp-load_cplx_C"/>
</dbReference>
<dbReference type="SUPFAM" id="SSF48019">
    <property type="entry name" value="post-AAA+ oligomerization domain-like"/>
    <property type="match status" value="1"/>
</dbReference>
<dbReference type="GO" id="GO:0000731">
    <property type="term" value="P:DNA synthesis involved in DNA repair"/>
    <property type="evidence" value="ECO:0007669"/>
    <property type="project" value="TreeGrafter"/>
</dbReference>
<dbReference type="InterPro" id="IPR032423">
    <property type="entry name" value="AAA_assoc_2"/>
</dbReference>
<organism evidence="7 8">
    <name type="scientific">Candidatus Gottesmanbacteria bacterium RBG_16_37_8</name>
    <dbReference type="NCBI Taxonomy" id="1798371"/>
    <lineage>
        <taxon>Bacteria</taxon>
        <taxon>Candidatus Gottesmaniibacteriota</taxon>
    </lineage>
</organism>
<dbReference type="Proteomes" id="UP000176665">
    <property type="component" value="Unassembled WGS sequence"/>
</dbReference>
<dbReference type="Pfam" id="PF12002">
    <property type="entry name" value="MgsA_C"/>
    <property type="match status" value="1"/>
</dbReference>
<dbReference type="SUPFAM" id="SSF52540">
    <property type="entry name" value="P-loop containing nucleoside triphosphate hydrolases"/>
    <property type="match status" value="1"/>
</dbReference>
<comment type="function">
    <text evidence="1">DNA-dependent ATPase that plays important roles in cellular responses to stalled DNA replication processes.</text>
</comment>
<gene>
    <name evidence="7" type="ORF">A2W14_06555</name>
</gene>
<keyword evidence="3" id="KW-0235">DNA replication</keyword>
<dbReference type="FunFam" id="1.20.272.10:FF:000001">
    <property type="entry name" value="Putative AAA family ATPase"/>
    <property type="match status" value="1"/>
</dbReference>
<keyword evidence="5" id="KW-0067">ATP-binding</keyword>
<dbReference type="GO" id="GO:0006310">
    <property type="term" value="P:DNA recombination"/>
    <property type="evidence" value="ECO:0007669"/>
    <property type="project" value="InterPro"/>
</dbReference>
<evidence type="ECO:0000259" key="6">
    <source>
        <dbReference type="SMART" id="SM00382"/>
    </source>
</evidence>
<keyword evidence="4" id="KW-0547">Nucleotide-binding</keyword>
<dbReference type="AlphaFoldDB" id="A0A1F5YQI8"/>
<dbReference type="InterPro" id="IPR021886">
    <property type="entry name" value="MgsA_C"/>
</dbReference>
<dbReference type="Gene3D" id="3.40.50.300">
    <property type="entry name" value="P-loop containing nucleotide triphosphate hydrolases"/>
    <property type="match status" value="1"/>
</dbReference>
<feature type="domain" description="AAA+ ATPase" evidence="6">
    <location>
        <begin position="36"/>
        <end position="152"/>
    </location>
</feature>
<dbReference type="InterPro" id="IPR051314">
    <property type="entry name" value="AAA_ATPase_RarA/MGS1/WRNIP1"/>
</dbReference>
<evidence type="ECO:0000256" key="2">
    <source>
        <dbReference type="ARBA" id="ARBA00008959"/>
    </source>
</evidence>